<protein>
    <submittedName>
        <fullName evidence="2">Uncharacterized protein</fullName>
    </submittedName>
</protein>
<dbReference type="Proteomes" id="UP001482620">
    <property type="component" value="Unassembled WGS sequence"/>
</dbReference>
<keyword evidence="1" id="KW-0472">Membrane</keyword>
<sequence length="67" mass="7740">MNFDIEVDVASLWGVSSNSLTSWIGDRQILTSHVAGRHPYHFWCFALFYGLWFISNKVCTHSYLKGE</sequence>
<evidence type="ECO:0000313" key="3">
    <source>
        <dbReference type="Proteomes" id="UP001482620"/>
    </source>
</evidence>
<evidence type="ECO:0000313" key="2">
    <source>
        <dbReference type="EMBL" id="MEQ2223591.1"/>
    </source>
</evidence>
<keyword evidence="3" id="KW-1185">Reference proteome</keyword>
<accession>A0ABV0ST05</accession>
<name>A0ABV0ST05_9TELE</name>
<comment type="caution">
    <text evidence="2">The sequence shown here is derived from an EMBL/GenBank/DDBJ whole genome shotgun (WGS) entry which is preliminary data.</text>
</comment>
<dbReference type="EMBL" id="JAHRIQ010009185">
    <property type="protein sequence ID" value="MEQ2223591.1"/>
    <property type="molecule type" value="Genomic_DNA"/>
</dbReference>
<evidence type="ECO:0000256" key="1">
    <source>
        <dbReference type="SAM" id="Phobius"/>
    </source>
</evidence>
<proteinExistence type="predicted"/>
<keyword evidence="1" id="KW-0812">Transmembrane</keyword>
<organism evidence="2 3">
    <name type="scientific">Ilyodon furcidens</name>
    <name type="common">goldbreast splitfin</name>
    <dbReference type="NCBI Taxonomy" id="33524"/>
    <lineage>
        <taxon>Eukaryota</taxon>
        <taxon>Metazoa</taxon>
        <taxon>Chordata</taxon>
        <taxon>Craniata</taxon>
        <taxon>Vertebrata</taxon>
        <taxon>Euteleostomi</taxon>
        <taxon>Actinopterygii</taxon>
        <taxon>Neopterygii</taxon>
        <taxon>Teleostei</taxon>
        <taxon>Neoteleostei</taxon>
        <taxon>Acanthomorphata</taxon>
        <taxon>Ovalentaria</taxon>
        <taxon>Atherinomorphae</taxon>
        <taxon>Cyprinodontiformes</taxon>
        <taxon>Goodeidae</taxon>
        <taxon>Ilyodon</taxon>
    </lineage>
</organism>
<keyword evidence="1" id="KW-1133">Transmembrane helix</keyword>
<feature type="transmembrane region" description="Helical" evidence="1">
    <location>
        <begin position="40"/>
        <end position="59"/>
    </location>
</feature>
<gene>
    <name evidence="2" type="ORF">ILYODFUR_038185</name>
</gene>
<reference evidence="2 3" key="1">
    <citation type="submission" date="2021-06" db="EMBL/GenBank/DDBJ databases">
        <authorList>
            <person name="Palmer J.M."/>
        </authorList>
    </citation>
    <scope>NUCLEOTIDE SEQUENCE [LARGE SCALE GENOMIC DNA]</scope>
    <source>
        <strain evidence="3">if_2019</strain>
        <tissue evidence="2">Muscle</tissue>
    </source>
</reference>